<proteinExistence type="predicted"/>
<evidence type="ECO:0000313" key="5">
    <source>
        <dbReference type="Proteomes" id="UP000291920"/>
    </source>
</evidence>
<dbReference type="EMBL" id="PCHB01000018">
    <property type="protein sequence ID" value="PKU94534.1"/>
    <property type="molecule type" value="Genomic_DNA"/>
</dbReference>
<dbReference type="AlphaFoldDB" id="A0A2N3QRL7"/>
<evidence type="ECO:0000313" key="2">
    <source>
        <dbReference type="EMBL" id="RYQ29954.1"/>
    </source>
</evidence>
<dbReference type="EMBL" id="RYUT01000003">
    <property type="protein sequence ID" value="RYQ29954.1"/>
    <property type="molecule type" value="Genomic_DNA"/>
</dbReference>
<name>A0A2N3QRL7_9BIFI</name>
<sequence length="155" mass="17271">MSDINITINNIWHDLQNPERASLADLAETINHSYAMRDAVLLSTVDDTLDRDTFARIVKDPHGTKDEMDSRLTRAYHHPDSIPRIRVQRIADGLAEEGTRRHLAHPLASAAYLHWVLGDYQIAVDLANTALQIDEDTSLAAIVVSAICHGIGWGR</sequence>
<dbReference type="Proteomes" id="UP000291920">
    <property type="component" value="Unassembled WGS sequence"/>
</dbReference>
<dbReference type="EMBL" id="RYUT01000003">
    <property type="protein sequence ID" value="RYQ29955.1"/>
    <property type="molecule type" value="Genomic_DNA"/>
</dbReference>
<reference evidence="2 5" key="2">
    <citation type="submission" date="2018-12" db="EMBL/GenBank/DDBJ databases">
        <title>Unveiling genomic diversity among members of the Bifidobacterium pseudolongum species, a widely distributed gut commensal of the animal kingdom.</title>
        <authorList>
            <person name="Lugli G.A."/>
            <person name="Duranti S."/>
            <person name="Albert K."/>
            <person name="Mancabelli L."/>
            <person name="Napoli S."/>
            <person name="Viappiani A."/>
            <person name="Anzalone R."/>
            <person name="Longhi G."/>
            <person name="Milani C."/>
            <person name="Turroni F."/>
            <person name="Alessandri G."/>
            <person name="Sela D.A."/>
            <person name="Van Sinderen D."/>
            <person name="Ventura M."/>
        </authorList>
    </citation>
    <scope>NUCLEOTIDE SEQUENCE [LARGE SCALE GENOMIC DNA]</scope>
    <source>
        <strain evidence="2 5">2017B</strain>
    </source>
</reference>
<comment type="caution">
    <text evidence="1">The sequence shown here is derived from an EMBL/GenBank/DDBJ whole genome shotgun (WGS) entry which is preliminary data.</text>
</comment>
<dbReference type="Proteomes" id="UP000233783">
    <property type="component" value="Unassembled WGS sequence"/>
</dbReference>
<accession>A0A2N3QRL7</accession>
<reference evidence="1 4" key="1">
    <citation type="submission" date="2017-10" db="EMBL/GenBank/DDBJ databases">
        <title>Bifidobacterium genomics.</title>
        <authorList>
            <person name="Lugli G.A."/>
            <person name="Milani C."/>
            <person name="Mancabelli L."/>
        </authorList>
    </citation>
    <scope>NUCLEOTIDE SEQUENCE [LARGE SCALE GENOMIC DNA]</scope>
    <source>
        <strain evidence="1 4">1744B</strain>
    </source>
</reference>
<evidence type="ECO:0000313" key="1">
    <source>
        <dbReference type="EMBL" id="PKU94534.1"/>
    </source>
</evidence>
<dbReference type="RefSeq" id="WP_101393845.1">
    <property type="nucleotide sequence ID" value="NZ_PCHB01000018.1"/>
</dbReference>
<organism evidence="1 4">
    <name type="scientific">Bifidobacterium pseudolongum subsp. globosum</name>
    <dbReference type="NCBI Taxonomy" id="1690"/>
    <lineage>
        <taxon>Bacteria</taxon>
        <taxon>Bacillati</taxon>
        <taxon>Actinomycetota</taxon>
        <taxon>Actinomycetes</taxon>
        <taxon>Bifidobacteriales</taxon>
        <taxon>Bifidobacteriaceae</taxon>
        <taxon>Bifidobacterium</taxon>
    </lineage>
</organism>
<evidence type="ECO:0000313" key="3">
    <source>
        <dbReference type="EMBL" id="RYQ29955.1"/>
    </source>
</evidence>
<protein>
    <submittedName>
        <fullName evidence="1">Uncharacterized protein</fullName>
    </submittedName>
</protein>
<evidence type="ECO:0000313" key="4">
    <source>
        <dbReference type="Proteomes" id="UP000233783"/>
    </source>
</evidence>
<gene>
    <name evidence="1" type="ORF">CQR56_1555</name>
    <name evidence="2" type="ORF">PG2017B_1237</name>
    <name evidence="3" type="ORF">PG2017B_1238</name>
</gene>